<evidence type="ECO:0000256" key="4">
    <source>
        <dbReference type="ARBA" id="ARBA00022729"/>
    </source>
</evidence>
<evidence type="ECO:0000259" key="7">
    <source>
        <dbReference type="Pfam" id="PF01120"/>
    </source>
</evidence>
<evidence type="ECO:0000256" key="2">
    <source>
        <dbReference type="ARBA" id="ARBA00007951"/>
    </source>
</evidence>
<sequence length="272" mass="31330">GEWEGETKHAEWILTTAQIPVKEYEKFAPQFNPVKFDPAAWVSMAKGAGMKYIVITSKHHDGFSLFDSKLTDYDVMDATPFKRDIMKELAEECRKQDIKMCWYHSIMDWHHPDYLPRRKWEDRSSEGADLDRYVEHMKGQVKELVTNYGKIGVLWFDGEWENTWTADYGEDVYKFVRSLQPDIIINNRVSVGREGMAGTFDPATSAGDFGTPEQEIPATSLGYDWETCMTMNDHWGYNKNDDNWKSTQDLIQKLVDITSKGGNFLLNVGPTA</sequence>
<comment type="caution">
    <text evidence="8">The sequence shown here is derived from an EMBL/GenBank/DDBJ whole genome shotgun (WGS) entry which is preliminary data.</text>
</comment>
<comment type="similarity">
    <text evidence="2">Belongs to the glycosyl hydrolase 29 family.</text>
</comment>
<dbReference type="EMBL" id="BARS01021382">
    <property type="protein sequence ID" value="GAG02974.1"/>
    <property type="molecule type" value="Genomic_DNA"/>
</dbReference>
<dbReference type="GO" id="GO:0005764">
    <property type="term" value="C:lysosome"/>
    <property type="evidence" value="ECO:0007669"/>
    <property type="project" value="TreeGrafter"/>
</dbReference>
<keyword evidence="4" id="KW-0732">Signal</keyword>
<keyword evidence="5" id="KW-0378">Hydrolase</keyword>
<evidence type="ECO:0000313" key="8">
    <source>
        <dbReference type="EMBL" id="GAG02974.1"/>
    </source>
</evidence>
<dbReference type="GO" id="GO:0016139">
    <property type="term" value="P:glycoside catabolic process"/>
    <property type="evidence" value="ECO:0007669"/>
    <property type="project" value="TreeGrafter"/>
</dbReference>
<evidence type="ECO:0000256" key="5">
    <source>
        <dbReference type="ARBA" id="ARBA00022801"/>
    </source>
</evidence>
<dbReference type="EC" id="3.2.1.51" evidence="3"/>
<dbReference type="GO" id="GO:0006004">
    <property type="term" value="P:fucose metabolic process"/>
    <property type="evidence" value="ECO:0007669"/>
    <property type="project" value="InterPro"/>
</dbReference>
<dbReference type="GO" id="GO:0004560">
    <property type="term" value="F:alpha-L-fucosidase activity"/>
    <property type="evidence" value="ECO:0007669"/>
    <property type="project" value="InterPro"/>
</dbReference>
<gene>
    <name evidence="8" type="ORF">S01H1_34352</name>
</gene>
<name>X0UB04_9ZZZZ</name>
<dbReference type="PANTHER" id="PTHR10030">
    <property type="entry name" value="ALPHA-L-FUCOSIDASE"/>
    <property type="match status" value="1"/>
</dbReference>
<evidence type="ECO:0000256" key="1">
    <source>
        <dbReference type="ARBA" id="ARBA00004071"/>
    </source>
</evidence>
<organism evidence="8">
    <name type="scientific">marine sediment metagenome</name>
    <dbReference type="NCBI Taxonomy" id="412755"/>
    <lineage>
        <taxon>unclassified sequences</taxon>
        <taxon>metagenomes</taxon>
        <taxon>ecological metagenomes</taxon>
    </lineage>
</organism>
<accession>X0UB04</accession>
<dbReference type="InterPro" id="IPR057739">
    <property type="entry name" value="Glyco_hydro_29_N"/>
</dbReference>
<comment type="function">
    <text evidence="1">Alpha-L-fucosidase is responsible for hydrolyzing the alpha-1,6-linked fucose joined to the reducing-end N-acetylglucosamine of the carbohydrate moieties of glycoproteins.</text>
</comment>
<feature type="non-terminal residue" evidence="8">
    <location>
        <position position="1"/>
    </location>
</feature>
<dbReference type="PANTHER" id="PTHR10030:SF37">
    <property type="entry name" value="ALPHA-L-FUCOSIDASE-RELATED"/>
    <property type="match status" value="1"/>
</dbReference>
<dbReference type="InterPro" id="IPR016286">
    <property type="entry name" value="FUC_metazoa-typ"/>
</dbReference>
<dbReference type="SMART" id="SM00812">
    <property type="entry name" value="Alpha_L_fucos"/>
    <property type="match status" value="1"/>
</dbReference>
<dbReference type="InterPro" id="IPR017853">
    <property type="entry name" value="GH"/>
</dbReference>
<keyword evidence="6" id="KW-0326">Glycosidase</keyword>
<reference evidence="8" key="1">
    <citation type="journal article" date="2014" name="Front. Microbiol.">
        <title>High frequency of phylogenetically diverse reductive dehalogenase-homologous genes in deep subseafloor sedimentary metagenomes.</title>
        <authorList>
            <person name="Kawai M."/>
            <person name="Futagami T."/>
            <person name="Toyoda A."/>
            <person name="Takaki Y."/>
            <person name="Nishi S."/>
            <person name="Hori S."/>
            <person name="Arai W."/>
            <person name="Tsubouchi T."/>
            <person name="Morono Y."/>
            <person name="Uchiyama I."/>
            <person name="Ito T."/>
            <person name="Fujiyama A."/>
            <person name="Inagaki F."/>
            <person name="Takami H."/>
        </authorList>
    </citation>
    <scope>NUCLEOTIDE SEQUENCE</scope>
    <source>
        <strain evidence="8">Expedition CK06-06</strain>
    </source>
</reference>
<dbReference type="Gene3D" id="3.20.20.80">
    <property type="entry name" value="Glycosidases"/>
    <property type="match status" value="1"/>
</dbReference>
<dbReference type="PRINTS" id="PR00741">
    <property type="entry name" value="GLHYDRLASE29"/>
</dbReference>
<protein>
    <recommendedName>
        <fullName evidence="3">alpha-L-fucosidase</fullName>
        <ecNumber evidence="3">3.2.1.51</ecNumber>
    </recommendedName>
</protein>
<dbReference type="AlphaFoldDB" id="X0UB04"/>
<dbReference type="Pfam" id="PF01120">
    <property type="entry name" value="Alpha_L_fucos"/>
    <property type="match status" value="1"/>
</dbReference>
<evidence type="ECO:0000256" key="6">
    <source>
        <dbReference type="ARBA" id="ARBA00023295"/>
    </source>
</evidence>
<dbReference type="SUPFAM" id="SSF51445">
    <property type="entry name" value="(Trans)glycosidases"/>
    <property type="match status" value="1"/>
</dbReference>
<evidence type="ECO:0000256" key="3">
    <source>
        <dbReference type="ARBA" id="ARBA00012662"/>
    </source>
</evidence>
<feature type="non-terminal residue" evidence="8">
    <location>
        <position position="272"/>
    </location>
</feature>
<proteinExistence type="inferred from homology"/>
<feature type="domain" description="Glycoside hydrolase family 29 N-terminal" evidence="7">
    <location>
        <begin position="20"/>
        <end position="272"/>
    </location>
</feature>
<dbReference type="InterPro" id="IPR000933">
    <property type="entry name" value="Glyco_hydro_29"/>
</dbReference>